<reference evidence="2 3" key="1">
    <citation type="submission" date="2023-02" db="EMBL/GenBank/DDBJ databases">
        <title>LHISI_Scaffold_Assembly.</title>
        <authorList>
            <person name="Stuart O.P."/>
            <person name="Cleave R."/>
            <person name="Magrath M.J.L."/>
            <person name="Mikheyev A.S."/>
        </authorList>
    </citation>
    <scope>NUCLEOTIDE SEQUENCE [LARGE SCALE GENOMIC DNA]</scope>
    <source>
        <strain evidence="2">Daus_M_001</strain>
        <tissue evidence="2">Leg muscle</tissue>
    </source>
</reference>
<keyword evidence="3" id="KW-1185">Reference proteome</keyword>
<evidence type="ECO:0000313" key="2">
    <source>
        <dbReference type="EMBL" id="KAJ8871405.1"/>
    </source>
</evidence>
<comment type="caution">
    <text evidence="2">The sequence shown here is derived from an EMBL/GenBank/DDBJ whole genome shotgun (WGS) entry which is preliminary data.</text>
</comment>
<name>A0ABQ9GHB5_9NEOP</name>
<dbReference type="Proteomes" id="UP001159363">
    <property type="component" value="Chromosome 11"/>
</dbReference>
<organism evidence="2 3">
    <name type="scientific">Dryococelus australis</name>
    <dbReference type="NCBI Taxonomy" id="614101"/>
    <lineage>
        <taxon>Eukaryota</taxon>
        <taxon>Metazoa</taxon>
        <taxon>Ecdysozoa</taxon>
        <taxon>Arthropoda</taxon>
        <taxon>Hexapoda</taxon>
        <taxon>Insecta</taxon>
        <taxon>Pterygota</taxon>
        <taxon>Neoptera</taxon>
        <taxon>Polyneoptera</taxon>
        <taxon>Phasmatodea</taxon>
        <taxon>Verophasmatodea</taxon>
        <taxon>Anareolatae</taxon>
        <taxon>Phasmatidae</taxon>
        <taxon>Eurycanthinae</taxon>
        <taxon>Dryococelus</taxon>
    </lineage>
</organism>
<accession>A0ABQ9GHB5</accession>
<feature type="compositionally biased region" description="Basic and acidic residues" evidence="1">
    <location>
        <begin position="202"/>
        <end position="214"/>
    </location>
</feature>
<evidence type="ECO:0000256" key="1">
    <source>
        <dbReference type="SAM" id="MobiDB-lite"/>
    </source>
</evidence>
<protein>
    <submittedName>
        <fullName evidence="2">Uncharacterized protein</fullName>
    </submittedName>
</protein>
<gene>
    <name evidence="2" type="ORF">PR048_027722</name>
</gene>
<feature type="region of interest" description="Disordered" evidence="1">
    <location>
        <begin position="196"/>
        <end position="227"/>
    </location>
</feature>
<sequence length="426" mass="45904">MMVSKQTTLVAVDLPSLPPGTVVNNIDLRRGGEIIIGQVPARGRPAHNRALPLAGQGGTFLPRESLSDRGVAVVSLTWESCQMMPLVGGFSRRSPVSPALHSGAAPYSPHPTLIGSQDLDDKSPRPGCAEWGGGGEDKEGHEEDACKECKAEVATSDPSSSPLRNIIQHFRPATRSRGVFLVLVVRDCAYLGKKGRAPSPRYRGDEPPSCDRAHSGIRPQGSRDEHTEMMRERGGYFDVEMLVSYWLREALGTGIMFDWLLHVAKGSLLARLPACEFGTDYTLTYINAHALPGIGNPEPPAPQIGGVLTDSATGGGHGKNMIIATTRLPPRRTEFDSRLGRSRIFSDVRIVLDDPADRRAFSGNSRSPGHFIPVLFRTHFASPSSALKTSMLRAAQIFSLTQGSAGPTFERSRGLVNGSSGLLRRG</sequence>
<dbReference type="EMBL" id="JARBHB010000012">
    <property type="protein sequence ID" value="KAJ8871405.1"/>
    <property type="molecule type" value="Genomic_DNA"/>
</dbReference>
<evidence type="ECO:0000313" key="3">
    <source>
        <dbReference type="Proteomes" id="UP001159363"/>
    </source>
</evidence>
<feature type="region of interest" description="Disordered" evidence="1">
    <location>
        <begin position="117"/>
        <end position="143"/>
    </location>
</feature>
<proteinExistence type="predicted"/>